<dbReference type="PANTHER" id="PTHR38444">
    <property type="entry name" value="ENTEROBACTIN BIOSYNTHESIS PROTEIN YBDZ"/>
    <property type="match status" value="1"/>
</dbReference>
<dbReference type="SUPFAM" id="SSF160582">
    <property type="entry name" value="MbtH-like"/>
    <property type="match status" value="1"/>
</dbReference>
<dbReference type="Proteomes" id="UP001500449">
    <property type="component" value="Unassembled WGS sequence"/>
</dbReference>
<dbReference type="InterPro" id="IPR005153">
    <property type="entry name" value="MbtH-like_dom"/>
</dbReference>
<comment type="caution">
    <text evidence="2">The sequence shown here is derived from an EMBL/GenBank/DDBJ whole genome shotgun (WGS) entry which is preliminary data.</text>
</comment>
<dbReference type="InterPro" id="IPR038020">
    <property type="entry name" value="MbtH-like_sf"/>
</dbReference>
<accession>A0ABN2N6U8</accession>
<feature type="domain" description="MbtH-like" evidence="1">
    <location>
        <begin position="4"/>
        <end position="54"/>
    </location>
</feature>
<organism evidence="2 3">
    <name type="scientific">Pseudonocardia ailaonensis</name>
    <dbReference type="NCBI Taxonomy" id="367279"/>
    <lineage>
        <taxon>Bacteria</taxon>
        <taxon>Bacillati</taxon>
        <taxon>Actinomycetota</taxon>
        <taxon>Actinomycetes</taxon>
        <taxon>Pseudonocardiales</taxon>
        <taxon>Pseudonocardiaceae</taxon>
        <taxon>Pseudonocardia</taxon>
    </lineage>
</organism>
<dbReference type="Pfam" id="PF03621">
    <property type="entry name" value="MbtH"/>
    <property type="match status" value="1"/>
</dbReference>
<reference evidence="2 3" key="1">
    <citation type="journal article" date="2019" name="Int. J. Syst. Evol. Microbiol.">
        <title>The Global Catalogue of Microorganisms (GCM) 10K type strain sequencing project: providing services to taxonomists for standard genome sequencing and annotation.</title>
        <authorList>
            <consortium name="The Broad Institute Genomics Platform"/>
            <consortium name="The Broad Institute Genome Sequencing Center for Infectious Disease"/>
            <person name="Wu L."/>
            <person name="Ma J."/>
        </authorList>
    </citation>
    <scope>NUCLEOTIDE SEQUENCE [LARGE SCALE GENOMIC DNA]</scope>
    <source>
        <strain evidence="2 3">JCM 16009</strain>
    </source>
</reference>
<name>A0ABN2N6U8_9PSEU</name>
<gene>
    <name evidence="2" type="primary">mbtH</name>
    <name evidence="2" type="ORF">GCM10009836_38810</name>
</gene>
<keyword evidence="3" id="KW-1185">Reference proteome</keyword>
<dbReference type="PANTHER" id="PTHR38444:SF1">
    <property type="entry name" value="ENTEROBACTIN BIOSYNTHESIS PROTEIN YBDZ"/>
    <property type="match status" value="1"/>
</dbReference>
<dbReference type="InterPro" id="IPR037407">
    <property type="entry name" value="MLP_fam"/>
</dbReference>
<dbReference type="RefSeq" id="WP_344418710.1">
    <property type="nucleotide sequence ID" value="NZ_BAAAQK010000012.1"/>
</dbReference>
<dbReference type="SMART" id="SM00923">
    <property type="entry name" value="MbtH"/>
    <property type="match status" value="1"/>
</dbReference>
<evidence type="ECO:0000313" key="3">
    <source>
        <dbReference type="Proteomes" id="UP001500449"/>
    </source>
</evidence>
<evidence type="ECO:0000259" key="1">
    <source>
        <dbReference type="SMART" id="SM00923"/>
    </source>
</evidence>
<protein>
    <submittedName>
        <fullName evidence="2">Mycobactin NRPS accessory protein MbtH</fullName>
    </submittedName>
</protein>
<sequence length="82" mass="9429">MSSNPFDDENGVFYALVNDEGQYSLWPTFAEVPSGWTVEHGPESRSSCLEYIERTWTDMRPRSLVERMERDEKARSDAAHSA</sequence>
<dbReference type="Gene3D" id="3.90.820.10">
    <property type="entry name" value="Structural Genomics, Unknown Function 30-nov-00 1gh9 Mol_id"/>
    <property type="match status" value="1"/>
</dbReference>
<evidence type="ECO:0000313" key="2">
    <source>
        <dbReference type="EMBL" id="GAA1854992.1"/>
    </source>
</evidence>
<dbReference type="EMBL" id="BAAAQK010000012">
    <property type="protein sequence ID" value="GAA1854992.1"/>
    <property type="molecule type" value="Genomic_DNA"/>
</dbReference>
<proteinExistence type="predicted"/>